<gene>
    <name evidence="2" type="ORF">S06H3_28177</name>
</gene>
<feature type="non-terminal residue" evidence="2">
    <location>
        <position position="1"/>
    </location>
</feature>
<protein>
    <submittedName>
        <fullName evidence="2">Uncharacterized protein</fullName>
    </submittedName>
</protein>
<name>X1M660_9ZZZZ</name>
<organism evidence="2">
    <name type="scientific">marine sediment metagenome</name>
    <dbReference type="NCBI Taxonomy" id="412755"/>
    <lineage>
        <taxon>unclassified sequences</taxon>
        <taxon>metagenomes</taxon>
        <taxon>ecological metagenomes</taxon>
    </lineage>
</organism>
<reference evidence="2" key="1">
    <citation type="journal article" date="2014" name="Front. Microbiol.">
        <title>High frequency of phylogenetically diverse reductive dehalogenase-homologous genes in deep subseafloor sedimentary metagenomes.</title>
        <authorList>
            <person name="Kawai M."/>
            <person name="Futagami T."/>
            <person name="Toyoda A."/>
            <person name="Takaki Y."/>
            <person name="Nishi S."/>
            <person name="Hori S."/>
            <person name="Arai W."/>
            <person name="Tsubouchi T."/>
            <person name="Morono Y."/>
            <person name="Uchiyama I."/>
            <person name="Ito T."/>
            <person name="Fujiyama A."/>
            <person name="Inagaki F."/>
            <person name="Takami H."/>
        </authorList>
    </citation>
    <scope>NUCLEOTIDE SEQUENCE</scope>
    <source>
        <strain evidence="2">Expedition CK06-06</strain>
    </source>
</reference>
<evidence type="ECO:0000256" key="1">
    <source>
        <dbReference type="SAM" id="MobiDB-lite"/>
    </source>
</evidence>
<feature type="compositionally biased region" description="Polar residues" evidence="1">
    <location>
        <begin position="61"/>
        <end position="70"/>
    </location>
</feature>
<feature type="region of interest" description="Disordered" evidence="1">
    <location>
        <begin position="36"/>
        <end position="73"/>
    </location>
</feature>
<evidence type="ECO:0000313" key="2">
    <source>
        <dbReference type="EMBL" id="GAI26823.1"/>
    </source>
</evidence>
<dbReference type="EMBL" id="BARV01016418">
    <property type="protein sequence ID" value="GAI26823.1"/>
    <property type="molecule type" value="Genomic_DNA"/>
</dbReference>
<comment type="caution">
    <text evidence="2">The sequence shown here is derived from an EMBL/GenBank/DDBJ whole genome shotgun (WGS) entry which is preliminary data.</text>
</comment>
<accession>X1M660</accession>
<proteinExistence type="predicted"/>
<sequence>AQNPGRVQEQLNIRRKILPRGQSYWDQLRDVSVSTGLQPRYPGIQTHLEGPGLELGENHTRSLSLSGNSQKEPHILCKLNTDSERKLHGNSPGSASP</sequence>
<dbReference type="AlphaFoldDB" id="X1M660"/>